<dbReference type="OrthoDB" id="326421at2"/>
<reference evidence="8" key="1">
    <citation type="journal article" date="2009" name="Environ. Microbiol.">
        <title>The genome of Polaromonas naphthalenivorans strain CJ2, isolated from coal tar-contaminated sediment, reveals physiological and metabolic versatility and evolution through extensive horizontal gene transfer.</title>
        <authorList>
            <person name="Yagi J.M."/>
            <person name="Sims D."/>
            <person name="Brettin T."/>
            <person name="Bruce D."/>
            <person name="Madsen E.L."/>
        </authorList>
    </citation>
    <scope>NUCLEOTIDE SEQUENCE [LARGE SCALE GENOMIC DNA]</scope>
    <source>
        <strain evidence="8">CJ2</strain>
    </source>
</reference>
<feature type="region of interest" description="Disordered" evidence="5">
    <location>
        <begin position="1"/>
        <end position="29"/>
    </location>
</feature>
<organism evidence="7 8">
    <name type="scientific">Polaromonas naphthalenivorans (strain CJ2)</name>
    <dbReference type="NCBI Taxonomy" id="365044"/>
    <lineage>
        <taxon>Bacteria</taxon>
        <taxon>Pseudomonadati</taxon>
        <taxon>Pseudomonadota</taxon>
        <taxon>Betaproteobacteria</taxon>
        <taxon>Burkholderiales</taxon>
        <taxon>Comamonadaceae</taxon>
        <taxon>Polaromonas</taxon>
    </lineage>
</organism>
<dbReference type="KEGG" id="pna:Pnap_3478"/>
<dbReference type="PANTHER" id="PTHR47506:SF6">
    <property type="entry name" value="HTH-TYPE TRANSCRIPTIONAL REPRESSOR NEMR"/>
    <property type="match status" value="1"/>
</dbReference>
<evidence type="ECO:0000256" key="3">
    <source>
        <dbReference type="ARBA" id="ARBA00023163"/>
    </source>
</evidence>
<evidence type="ECO:0000256" key="1">
    <source>
        <dbReference type="ARBA" id="ARBA00023015"/>
    </source>
</evidence>
<evidence type="ECO:0000313" key="7">
    <source>
        <dbReference type="EMBL" id="ABM38775.1"/>
    </source>
</evidence>
<gene>
    <name evidence="7" type="ordered locus">Pnap_3478</name>
</gene>
<dbReference type="SUPFAM" id="SSF46689">
    <property type="entry name" value="Homeodomain-like"/>
    <property type="match status" value="1"/>
</dbReference>
<dbReference type="Gene3D" id="1.10.10.60">
    <property type="entry name" value="Homeodomain-like"/>
    <property type="match status" value="1"/>
</dbReference>
<feature type="DNA-binding region" description="H-T-H motif" evidence="4">
    <location>
        <begin position="51"/>
        <end position="70"/>
    </location>
</feature>
<dbReference type="InterPro" id="IPR011075">
    <property type="entry name" value="TetR_C"/>
</dbReference>
<dbReference type="STRING" id="365044.Pnap_3478"/>
<proteinExistence type="predicted"/>
<evidence type="ECO:0000256" key="2">
    <source>
        <dbReference type="ARBA" id="ARBA00023125"/>
    </source>
</evidence>
<dbReference type="SUPFAM" id="SSF48498">
    <property type="entry name" value="Tetracyclin repressor-like, C-terminal domain"/>
    <property type="match status" value="1"/>
</dbReference>
<dbReference type="InterPro" id="IPR001647">
    <property type="entry name" value="HTH_TetR"/>
</dbReference>
<dbReference type="Proteomes" id="UP000000644">
    <property type="component" value="Chromosome"/>
</dbReference>
<dbReference type="Gene3D" id="1.10.357.10">
    <property type="entry name" value="Tetracycline Repressor, domain 2"/>
    <property type="match status" value="1"/>
</dbReference>
<keyword evidence="1" id="KW-0805">Transcription regulation</keyword>
<evidence type="ECO:0000259" key="6">
    <source>
        <dbReference type="PROSITE" id="PS50977"/>
    </source>
</evidence>
<evidence type="ECO:0000313" key="8">
    <source>
        <dbReference type="Proteomes" id="UP000000644"/>
    </source>
</evidence>
<dbReference type="GO" id="GO:0003677">
    <property type="term" value="F:DNA binding"/>
    <property type="evidence" value="ECO:0007669"/>
    <property type="project" value="UniProtKB-UniRule"/>
</dbReference>
<name>A1VSZ7_POLNA</name>
<dbReference type="Pfam" id="PF16925">
    <property type="entry name" value="TetR_C_13"/>
    <property type="match status" value="1"/>
</dbReference>
<keyword evidence="3" id="KW-0804">Transcription</keyword>
<dbReference type="InterPro" id="IPR036271">
    <property type="entry name" value="Tet_transcr_reg_TetR-rel_C_sf"/>
</dbReference>
<feature type="region of interest" description="Disordered" evidence="5">
    <location>
        <begin position="221"/>
        <end position="247"/>
    </location>
</feature>
<evidence type="ECO:0000256" key="5">
    <source>
        <dbReference type="SAM" id="MobiDB-lite"/>
    </source>
</evidence>
<evidence type="ECO:0000256" key="4">
    <source>
        <dbReference type="PROSITE-ProRule" id="PRU00335"/>
    </source>
</evidence>
<protein>
    <submittedName>
        <fullName evidence="7">Transcriptional regulator, TetR family</fullName>
    </submittedName>
</protein>
<dbReference type="PANTHER" id="PTHR47506">
    <property type="entry name" value="TRANSCRIPTIONAL REGULATORY PROTEIN"/>
    <property type="match status" value="1"/>
</dbReference>
<dbReference type="PROSITE" id="PS50977">
    <property type="entry name" value="HTH_TETR_2"/>
    <property type="match status" value="1"/>
</dbReference>
<dbReference type="Pfam" id="PF00440">
    <property type="entry name" value="TetR_N"/>
    <property type="match status" value="1"/>
</dbReference>
<accession>A1VSZ7</accession>
<dbReference type="EMBL" id="CP000529">
    <property type="protein sequence ID" value="ABM38775.1"/>
    <property type="molecule type" value="Genomic_DNA"/>
</dbReference>
<feature type="compositionally biased region" description="Low complexity" evidence="5">
    <location>
        <begin position="221"/>
        <end position="235"/>
    </location>
</feature>
<keyword evidence="8" id="KW-1185">Reference proteome</keyword>
<sequence length="247" mass="26311">MSASPLPVKSVRPSSRKAGASKNPQKGQQTKAAIVEAALGLATHIGLEGLSIGALAEVMRMSKSGVFSHFGSREELQISVIREYHARFEDEVFAPALKQPRGLPRLQAMFANWMNRTSVEIDSGCIYISGAVEFDDRPGPVRDALVDSVRTWLAAMHRAVVQASEAGHLYPDADAQQVAFEIHGLILALHYEARFLKTPDSIARARTGFANILARYGGTAAPAEAPAGSSAPASSKVLPKPSPSTPA</sequence>
<dbReference type="AlphaFoldDB" id="A1VSZ7"/>
<dbReference type="HOGENOM" id="CLU_069356_4_0_4"/>
<keyword evidence="2 4" id="KW-0238">DNA-binding</keyword>
<feature type="domain" description="HTH tetR-type" evidence="6">
    <location>
        <begin position="28"/>
        <end position="88"/>
    </location>
</feature>
<dbReference type="RefSeq" id="WP_011802846.1">
    <property type="nucleotide sequence ID" value="NC_008781.1"/>
</dbReference>
<dbReference type="eggNOG" id="COG1309">
    <property type="taxonomic scope" value="Bacteria"/>
</dbReference>
<dbReference type="InterPro" id="IPR009057">
    <property type="entry name" value="Homeodomain-like_sf"/>
</dbReference>